<dbReference type="Proteomes" id="UP000676386">
    <property type="component" value="Unassembled WGS sequence"/>
</dbReference>
<protein>
    <recommendedName>
        <fullName evidence="2">Copper-binding protein MbnP-like domain-containing protein</fullName>
    </recommendedName>
</protein>
<gene>
    <name evidence="3" type="ORF">KE626_11700</name>
</gene>
<evidence type="ECO:0000313" key="3">
    <source>
        <dbReference type="EMBL" id="MBS0027971.1"/>
    </source>
</evidence>
<dbReference type="Pfam" id="PF20243">
    <property type="entry name" value="MbnP"/>
    <property type="match status" value="1"/>
</dbReference>
<name>A0ABS5IYF4_9BACT</name>
<evidence type="ECO:0000259" key="2">
    <source>
        <dbReference type="Pfam" id="PF20243"/>
    </source>
</evidence>
<organism evidence="3 4">
    <name type="scientific">Chitinophaga hostae</name>
    <dbReference type="NCBI Taxonomy" id="2831022"/>
    <lineage>
        <taxon>Bacteria</taxon>
        <taxon>Pseudomonadati</taxon>
        <taxon>Bacteroidota</taxon>
        <taxon>Chitinophagia</taxon>
        <taxon>Chitinophagales</taxon>
        <taxon>Chitinophagaceae</taxon>
        <taxon>Chitinophaga</taxon>
    </lineage>
</organism>
<feature type="chain" id="PRO_5047408695" description="Copper-binding protein MbnP-like domain-containing protein" evidence="1">
    <location>
        <begin position="24"/>
        <end position="253"/>
    </location>
</feature>
<comment type="caution">
    <text evidence="3">The sequence shown here is derived from an EMBL/GenBank/DDBJ whole genome shotgun (WGS) entry which is preliminary data.</text>
</comment>
<accession>A0ABS5IYF4</accession>
<dbReference type="InterPro" id="IPR046863">
    <property type="entry name" value="MbnP-like_dom"/>
</dbReference>
<feature type="signal peptide" evidence="1">
    <location>
        <begin position="1"/>
        <end position="23"/>
    </location>
</feature>
<dbReference type="RefSeq" id="WP_211973075.1">
    <property type="nucleotide sequence ID" value="NZ_CBFHAM010000085.1"/>
</dbReference>
<keyword evidence="1" id="KW-0732">Signal</keyword>
<evidence type="ECO:0000313" key="4">
    <source>
        <dbReference type="Proteomes" id="UP000676386"/>
    </source>
</evidence>
<sequence>MILRIFIFYACCFLVLNTLFGQAAPDAGHGSSSLQLSVTHVMGQQPLVRKTATYTNAAGEPFTISRFRYFLSNFSIEAVNGEMITLPPAYFLVDDAIDSSKTIRLENIPAGQYKAIRFLVGVDSIRNMSGVQSGALAVESGMFWTWNSGYIMAQLEGHSPVITSPTQEFLFHVGGYKAKDQVLQYVTLSFTQSLTINATSTPNVNLVANVEKWFLPDTVSFKKITVIMAPGIKAKQVAGNYRQMFRITGITKP</sequence>
<proteinExistence type="predicted"/>
<evidence type="ECO:0000256" key="1">
    <source>
        <dbReference type="SAM" id="SignalP"/>
    </source>
</evidence>
<reference evidence="3 4" key="1">
    <citation type="submission" date="2021-04" db="EMBL/GenBank/DDBJ databases">
        <title>Chitinophaga sp. nov., isolated from the rhizosphere soil.</title>
        <authorList>
            <person name="He S."/>
        </authorList>
    </citation>
    <scope>NUCLEOTIDE SEQUENCE [LARGE SCALE GENOMIC DNA]</scope>
    <source>
        <strain evidence="3 4">2R12</strain>
    </source>
</reference>
<dbReference type="EMBL" id="JAGTXB010000004">
    <property type="protein sequence ID" value="MBS0027971.1"/>
    <property type="molecule type" value="Genomic_DNA"/>
</dbReference>
<feature type="domain" description="Copper-binding protein MbnP-like" evidence="2">
    <location>
        <begin position="32"/>
        <end position="223"/>
    </location>
</feature>
<keyword evidence="4" id="KW-1185">Reference proteome</keyword>